<protein>
    <submittedName>
        <fullName evidence="3">Glycosyltransferase family 1 protein</fullName>
    </submittedName>
</protein>
<dbReference type="InterPro" id="IPR050194">
    <property type="entry name" value="Glycosyltransferase_grp1"/>
</dbReference>
<name>A0A411DJP2_CHRID</name>
<evidence type="ECO:0000259" key="1">
    <source>
        <dbReference type="Pfam" id="PF00534"/>
    </source>
</evidence>
<evidence type="ECO:0000259" key="2">
    <source>
        <dbReference type="Pfam" id="PF13439"/>
    </source>
</evidence>
<gene>
    <name evidence="3" type="ORF">EU348_05035</name>
</gene>
<dbReference type="Gene3D" id="3.40.50.2000">
    <property type="entry name" value="Glycogen Phosphorylase B"/>
    <property type="match status" value="2"/>
</dbReference>
<reference evidence="3" key="1">
    <citation type="submission" date="2019-01" db="EMBL/GenBank/DDBJ databases">
        <title>Whole Genome Sequencing for Putative Detection of Antimicrobial Resistance and Potential Virulence Factors in Chryseobacterium indologenes isolated from Nile Tilapia in Tanzania.</title>
        <authorList>
            <person name="Mwega E."/>
            <person name="Mutoloki S."/>
            <person name="Mugimba K."/>
            <person name="Colquhoun D."/>
            <person name="Mdegela R."/>
            <person name="Evensen O."/>
            <person name="Wasteson Y."/>
        </authorList>
    </citation>
    <scope>NUCLEOTIDE SEQUENCE [LARGE SCALE GENOMIC DNA]</scope>
    <source>
        <strain evidence="3">StR 01</strain>
    </source>
</reference>
<dbReference type="GO" id="GO:0016757">
    <property type="term" value="F:glycosyltransferase activity"/>
    <property type="evidence" value="ECO:0007669"/>
    <property type="project" value="InterPro"/>
</dbReference>
<dbReference type="PANTHER" id="PTHR45947:SF3">
    <property type="entry name" value="SULFOQUINOVOSYL TRANSFERASE SQD2"/>
    <property type="match status" value="1"/>
</dbReference>
<feature type="domain" description="Glycosyltransferase subfamily 4-like N-terminal" evidence="2">
    <location>
        <begin position="80"/>
        <end position="185"/>
    </location>
</feature>
<feature type="domain" description="Glycosyl transferase family 1" evidence="1">
    <location>
        <begin position="202"/>
        <end position="366"/>
    </location>
</feature>
<dbReference type="SUPFAM" id="SSF53756">
    <property type="entry name" value="UDP-Glycosyltransferase/glycogen phosphorylase"/>
    <property type="match status" value="1"/>
</dbReference>
<accession>A0A411DJP2</accession>
<organism evidence="3">
    <name type="scientific">Chryseobacterium indologenes</name>
    <name type="common">Flavobacterium indologenes</name>
    <dbReference type="NCBI Taxonomy" id="253"/>
    <lineage>
        <taxon>Bacteria</taxon>
        <taxon>Pseudomonadati</taxon>
        <taxon>Bacteroidota</taxon>
        <taxon>Flavobacteriia</taxon>
        <taxon>Flavobacteriales</taxon>
        <taxon>Weeksellaceae</taxon>
        <taxon>Chryseobacterium group</taxon>
        <taxon>Chryseobacterium</taxon>
    </lineage>
</organism>
<sequence>MKRCKIWENSKLKKLKSKPKFFIVTTVSDSLIFFKGQLNVLKEEFDISLVCNPGNNLDEMTKEYKVKGYGIKMKREISLVNDCISLINLIFLFLKNKPDLVHANTPKGSLLSIIASWITRVPVRVYYIHGLRYQGVTGNKRKLLVLMEKITCFLATDILVVSNGVKEQVKIDKLTNKNIRLIWNGSINGIDLDDFNSEEIKEADVEGISKDDFVFGFIGRLVKDKGIEELISAFLSLRESISNTKLLVLGNFEGDETLNKKVIENIKTHPDIIYQGFQKDIKPYLKLMDIFVLPSYREGFGVALAEASAMKIPCITTNVLGCSEVIINEKTGYIIPSRDYESLFQVMKCVTQNKENLKTMGEAGRKNVQKKYEQKQLWEKSKEEYLKIISGKNV</sequence>
<proteinExistence type="predicted"/>
<dbReference type="Pfam" id="PF00534">
    <property type="entry name" value="Glycos_transf_1"/>
    <property type="match status" value="1"/>
</dbReference>
<evidence type="ECO:0000313" key="3">
    <source>
        <dbReference type="EMBL" id="QBA20580.1"/>
    </source>
</evidence>
<dbReference type="InterPro" id="IPR001296">
    <property type="entry name" value="Glyco_trans_1"/>
</dbReference>
<keyword evidence="3" id="KW-0808">Transferase</keyword>
<dbReference type="Pfam" id="PF13439">
    <property type="entry name" value="Glyco_transf_4"/>
    <property type="match status" value="1"/>
</dbReference>
<dbReference type="PANTHER" id="PTHR45947">
    <property type="entry name" value="SULFOQUINOVOSYL TRANSFERASE SQD2"/>
    <property type="match status" value="1"/>
</dbReference>
<dbReference type="AlphaFoldDB" id="A0A411DJP2"/>
<dbReference type="CDD" id="cd03808">
    <property type="entry name" value="GT4_CapM-like"/>
    <property type="match status" value="1"/>
</dbReference>
<dbReference type="EMBL" id="CP035532">
    <property type="protein sequence ID" value="QBA20580.1"/>
    <property type="molecule type" value="Genomic_DNA"/>
</dbReference>
<dbReference type="InterPro" id="IPR028098">
    <property type="entry name" value="Glyco_trans_4-like_N"/>
</dbReference>